<dbReference type="Pfam" id="PF03060">
    <property type="entry name" value="NMO"/>
    <property type="match status" value="1"/>
</dbReference>
<keyword evidence="2" id="KW-0288">FMN</keyword>
<dbReference type="AlphaFoldDB" id="A0A922NNB2"/>
<dbReference type="PANTHER" id="PTHR32332">
    <property type="entry name" value="2-NITROPROPANE DIOXYGENASE"/>
    <property type="match status" value="1"/>
</dbReference>
<dbReference type="CDD" id="cd14003">
    <property type="entry name" value="STKc_AMPK-like"/>
    <property type="match status" value="1"/>
</dbReference>
<dbReference type="GO" id="GO:0004672">
    <property type="term" value="F:protein kinase activity"/>
    <property type="evidence" value="ECO:0007669"/>
    <property type="project" value="InterPro"/>
</dbReference>
<dbReference type="PROSITE" id="PS50011">
    <property type="entry name" value="PROTEIN_KINASE_DOM"/>
    <property type="match status" value="1"/>
</dbReference>
<dbReference type="InterPro" id="IPR011009">
    <property type="entry name" value="Kinase-like_dom_sf"/>
</dbReference>
<evidence type="ECO:0000256" key="1">
    <source>
        <dbReference type="ARBA" id="ARBA00022630"/>
    </source>
</evidence>
<dbReference type="InterPro" id="IPR004136">
    <property type="entry name" value="NMO"/>
</dbReference>
<organism evidence="9 10">
    <name type="scientific">Pyrenophora tritici-repentis</name>
    <dbReference type="NCBI Taxonomy" id="45151"/>
    <lineage>
        <taxon>Eukaryota</taxon>
        <taxon>Fungi</taxon>
        <taxon>Dikarya</taxon>
        <taxon>Ascomycota</taxon>
        <taxon>Pezizomycotina</taxon>
        <taxon>Dothideomycetes</taxon>
        <taxon>Pleosporomycetidae</taxon>
        <taxon>Pleosporales</taxon>
        <taxon>Pleosporineae</taxon>
        <taxon>Pleosporaceae</taxon>
        <taxon>Pyrenophora</taxon>
    </lineage>
</organism>
<dbReference type="PANTHER" id="PTHR32332:SF36">
    <property type="entry name" value="2-NITROPROPANE DIOXYGENASE FAMILY, PUTATIVE (AFU_ORTHOLOGUE AFUA_4G07940)-RELATED"/>
    <property type="match status" value="1"/>
</dbReference>
<feature type="compositionally biased region" description="Acidic residues" evidence="7">
    <location>
        <begin position="1078"/>
        <end position="1087"/>
    </location>
</feature>
<dbReference type="PROSITE" id="PS00107">
    <property type="entry name" value="PROTEIN_KINASE_ATP"/>
    <property type="match status" value="1"/>
</dbReference>
<feature type="compositionally biased region" description="Basic and acidic residues" evidence="7">
    <location>
        <begin position="853"/>
        <end position="864"/>
    </location>
</feature>
<dbReference type="PROSITE" id="PS00108">
    <property type="entry name" value="PROTEIN_KINASE_ST"/>
    <property type="match status" value="1"/>
</dbReference>
<keyword evidence="10" id="KW-1185">Reference proteome</keyword>
<keyword evidence="9" id="KW-0418">Kinase</keyword>
<keyword evidence="5" id="KW-0560">Oxidoreductase</keyword>
<dbReference type="Pfam" id="PF00069">
    <property type="entry name" value="Pkinase"/>
    <property type="match status" value="1"/>
</dbReference>
<comment type="caution">
    <text evidence="9">The sequence shown here is derived from an EMBL/GenBank/DDBJ whole genome shotgun (WGS) entry which is preliminary data.</text>
</comment>
<dbReference type="Proteomes" id="UP000249757">
    <property type="component" value="Unassembled WGS sequence"/>
</dbReference>
<dbReference type="SUPFAM" id="SSF56112">
    <property type="entry name" value="Protein kinase-like (PK-like)"/>
    <property type="match status" value="1"/>
</dbReference>
<evidence type="ECO:0000256" key="5">
    <source>
        <dbReference type="ARBA" id="ARBA00023002"/>
    </source>
</evidence>
<evidence type="ECO:0000256" key="6">
    <source>
        <dbReference type="PROSITE-ProRule" id="PRU10141"/>
    </source>
</evidence>
<evidence type="ECO:0000256" key="2">
    <source>
        <dbReference type="ARBA" id="ARBA00022643"/>
    </source>
</evidence>
<evidence type="ECO:0000256" key="3">
    <source>
        <dbReference type="ARBA" id="ARBA00022741"/>
    </source>
</evidence>
<dbReference type="Gene3D" id="1.10.510.10">
    <property type="entry name" value="Transferase(Phosphotransferase) domain 1"/>
    <property type="match status" value="1"/>
</dbReference>
<protein>
    <submittedName>
        <fullName evidence="9">Protein kinase domain containing protein</fullName>
    </submittedName>
</protein>
<evidence type="ECO:0000256" key="4">
    <source>
        <dbReference type="ARBA" id="ARBA00022840"/>
    </source>
</evidence>
<dbReference type="GO" id="GO:0005524">
    <property type="term" value="F:ATP binding"/>
    <property type="evidence" value="ECO:0007669"/>
    <property type="project" value="UniProtKB-UniRule"/>
</dbReference>
<dbReference type="SUPFAM" id="SSF51412">
    <property type="entry name" value="Inosine monophosphate dehydrogenase (IMPDH)"/>
    <property type="match status" value="1"/>
</dbReference>
<keyword evidence="3 6" id="KW-0547">Nucleotide-binding</keyword>
<feature type="compositionally biased region" description="Low complexity" evidence="7">
    <location>
        <begin position="927"/>
        <end position="937"/>
    </location>
</feature>
<keyword evidence="9" id="KW-0808">Transferase</keyword>
<dbReference type="InterPro" id="IPR017441">
    <property type="entry name" value="Protein_kinase_ATP_BS"/>
</dbReference>
<dbReference type="FunFam" id="1.10.510.10:FF:000434">
    <property type="entry name" value="Serine/threonine protein kinase"/>
    <property type="match status" value="1"/>
</dbReference>
<dbReference type="Gene3D" id="3.20.20.70">
    <property type="entry name" value="Aldolase class I"/>
    <property type="match status" value="1"/>
</dbReference>
<keyword evidence="4 6" id="KW-0067">ATP-binding</keyword>
<name>A0A922NNB2_9PLEO</name>
<dbReference type="GO" id="GO:0018580">
    <property type="term" value="F:nitronate monooxygenase activity"/>
    <property type="evidence" value="ECO:0007669"/>
    <property type="project" value="InterPro"/>
</dbReference>
<dbReference type="InterPro" id="IPR000719">
    <property type="entry name" value="Prot_kinase_dom"/>
</dbReference>
<evidence type="ECO:0000256" key="7">
    <source>
        <dbReference type="SAM" id="MobiDB-lite"/>
    </source>
</evidence>
<evidence type="ECO:0000313" key="9">
    <source>
        <dbReference type="EMBL" id="KAI1518903.1"/>
    </source>
</evidence>
<reference evidence="10" key="1">
    <citation type="journal article" date="2022" name="Microb. Genom.">
        <title>A global pangenome for the wheat fungal pathogen Pyrenophora tritici-repentis and prediction of effector protein structural homology.</title>
        <authorList>
            <person name="Moolhuijzen P.M."/>
            <person name="See P.T."/>
            <person name="Shi G."/>
            <person name="Powell H.R."/>
            <person name="Cockram J."/>
            <person name="Jorgensen L.N."/>
            <person name="Benslimane H."/>
            <person name="Strelkov S.E."/>
            <person name="Turner J."/>
            <person name="Liu Z."/>
            <person name="Moffat C.S."/>
        </authorList>
    </citation>
    <scope>NUCLEOTIDE SEQUENCE [LARGE SCALE GENOMIC DNA]</scope>
</reference>
<dbReference type="SMART" id="SM00220">
    <property type="entry name" value="S_TKc"/>
    <property type="match status" value="1"/>
</dbReference>
<evidence type="ECO:0000259" key="8">
    <source>
        <dbReference type="PROSITE" id="PS50011"/>
    </source>
</evidence>
<feature type="compositionally biased region" description="Polar residues" evidence="7">
    <location>
        <begin position="793"/>
        <end position="804"/>
    </location>
</feature>
<dbReference type="InterPro" id="IPR013785">
    <property type="entry name" value="Aldolase_TIM"/>
</dbReference>
<dbReference type="EMBL" id="NRDI02000002">
    <property type="protein sequence ID" value="KAI1518903.1"/>
    <property type="molecule type" value="Genomic_DNA"/>
</dbReference>
<feature type="binding site" evidence="6">
    <location>
        <position position="396"/>
    </location>
    <ligand>
        <name>ATP</name>
        <dbReference type="ChEBI" id="CHEBI:30616"/>
    </ligand>
</feature>
<dbReference type="InterPro" id="IPR008271">
    <property type="entry name" value="Ser/Thr_kinase_AS"/>
</dbReference>
<proteinExistence type="predicted"/>
<feature type="compositionally biased region" description="Low complexity" evidence="7">
    <location>
        <begin position="947"/>
        <end position="966"/>
    </location>
</feature>
<feature type="region of interest" description="Disordered" evidence="7">
    <location>
        <begin position="834"/>
        <end position="994"/>
    </location>
</feature>
<sequence>MSPPSLQTPLSKLLGIQYPIILAGMARTSGGPLAAALSNAGGLGVIGGLGYTPEQLQSIIDDLKSNLRDKNLPFGVDLALPQVGGSARKTNHDYTHGHLDELIEVTIKNGAKLFVSAVGVPPARTIKRLHEAGILIMNMVGHPKHAKKALDAGVDIVCAQGGEGGGHTGDIANSILIPAVVDVARKYKSPLTGEPAMVVAAGGIYNGRSLASSLMQGAQGVWVGTRFVASTEAGCSQMHKENVVTADFTDTGRTLVISGRPLRVRYNDYIKDWHEREDEIKKLTDAGIVPLAKDMDDGKDVDIPFLMGQVAGVIGDIKPAKEIVDDMVQEAVEMLRLGQTFIAGPSSKLEFAATDLKTVGNYTLGRLIGKGSFGKVYLASHKLSNGSRVVLKSAKKDDSNLAREIHHHRQFIHPHIARLYEVIVTEELVWLVLEYCPGDELYNYLLAKGALEPAKVQRIFTQLVGAVTYVHNKSCVHRDLKLENILLDKHENVKLVDFGFTREYEGKSNYLQTWCGTICYSAPEMLKGEKYAGEKVDVWSLGIILYALLVGELPFDDDDEIVTKTRILKEEPKYPENFPQQARELCQLLLSKRPILRPTLADILQNPWLSEHAPRQQEILKLQQPAPFSTELEKEVLHRMRAAGVDIDMVIENVLAQRCDSLAGWWALLLEKEERKAKRRERKRKEKEAEAKSLRRLSAASSRLDKLAPTIREMDEEGLHSPSTPKSRGRTMNRSSLHGAPELPRLPEIGTSPTLTIDDKPLPPIDTHRGRKSHSTSRPPVPGKDIDRRRSRSSMLQVVSSNPDLLSPNGFVPKRRRKQPFINHLLSLRNWIKETSKRARSPGSKASGGHSPKFTESRSPDSKRRQNTTNRSSIATTPRTPQTHMAPRPRGSTHGSGSMRRLSASPAPLTPRSSYRRSSGGLRGRKSTSSSVSSIRSMPHHHHTHSKASSISSASLASPAGSVSGSHKPSKSPHNSIKVLPATPTSSSFPSNIRLVRSGFPPGLNESSAAFGNGNSIPPQSPGLVFAKRKRTPFKGPMINTSGNPPGSGWRSRNGEGGTGSRGTSVQGRRSGEILGITEEDEEEEEVEEVETFGGKLAEGEFIEEETVAPPMTPPKDKGVAL</sequence>
<feature type="domain" description="Protein kinase" evidence="8">
    <location>
        <begin position="362"/>
        <end position="609"/>
    </location>
</feature>
<feature type="compositionally biased region" description="Polar residues" evidence="7">
    <location>
        <begin position="867"/>
        <end position="883"/>
    </location>
</feature>
<gene>
    <name evidence="9" type="ORF">Ptr86124_002031</name>
</gene>
<keyword evidence="1" id="KW-0285">Flavoprotein</keyword>
<feature type="region of interest" description="Disordered" evidence="7">
    <location>
        <begin position="677"/>
        <end position="818"/>
    </location>
</feature>
<dbReference type="CDD" id="cd04730">
    <property type="entry name" value="NPD_like"/>
    <property type="match status" value="1"/>
</dbReference>
<feature type="region of interest" description="Disordered" evidence="7">
    <location>
        <begin position="1036"/>
        <end position="1087"/>
    </location>
</feature>
<accession>A0A922NNB2</accession>
<evidence type="ECO:0000313" key="10">
    <source>
        <dbReference type="Proteomes" id="UP000249757"/>
    </source>
</evidence>
<feature type="compositionally biased region" description="Polar residues" evidence="7">
    <location>
        <begin position="721"/>
        <end position="736"/>
    </location>
</feature>